<dbReference type="EMBL" id="JAHRIQ010069798">
    <property type="protein sequence ID" value="MEQ2243239.1"/>
    <property type="molecule type" value="Genomic_DNA"/>
</dbReference>
<sequence>MFTTGFGGFDQKDLQHCYSLYTLHTLQKKKHKELLIVCAGFLGGSLVHFNMADAECRFWKLGICTLNSRLCCLLIKSVLLTCMKPRPSGDGISFICAMQTFAVMKRDFQVSLFRFQFLFVYVC</sequence>
<proteinExistence type="predicted"/>
<organism evidence="1 2">
    <name type="scientific">Ilyodon furcidens</name>
    <name type="common">goldbreast splitfin</name>
    <dbReference type="NCBI Taxonomy" id="33524"/>
    <lineage>
        <taxon>Eukaryota</taxon>
        <taxon>Metazoa</taxon>
        <taxon>Chordata</taxon>
        <taxon>Craniata</taxon>
        <taxon>Vertebrata</taxon>
        <taxon>Euteleostomi</taxon>
        <taxon>Actinopterygii</taxon>
        <taxon>Neopterygii</taxon>
        <taxon>Teleostei</taxon>
        <taxon>Neoteleostei</taxon>
        <taxon>Acanthomorphata</taxon>
        <taxon>Ovalentaria</taxon>
        <taxon>Atherinomorphae</taxon>
        <taxon>Cyprinodontiformes</taxon>
        <taxon>Goodeidae</taxon>
        <taxon>Ilyodon</taxon>
    </lineage>
</organism>
<keyword evidence="2" id="KW-1185">Reference proteome</keyword>
<reference evidence="1 2" key="1">
    <citation type="submission" date="2021-06" db="EMBL/GenBank/DDBJ databases">
        <authorList>
            <person name="Palmer J.M."/>
        </authorList>
    </citation>
    <scope>NUCLEOTIDE SEQUENCE [LARGE SCALE GENOMIC DNA]</scope>
    <source>
        <strain evidence="2">if_2019</strain>
        <tissue evidence="1">Muscle</tissue>
    </source>
</reference>
<name>A0ABV0UES6_9TELE</name>
<evidence type="ECO:0000313" key="1">
    <source>
        <dbReference type="EMBL" id="MEQ2243239.1"/>
    </source>
</evidence>
<protein>
    <submittedName>
        <fullName evidence="1">Uncharacterized protein</fullName>
    </submittedName>
</protein>
<gene>
    <name evidence="1" type="ORF">ILYODFUR_005023</name>
</gene>
<dbReference type="Proteomes" id="UP001482620">
    <property type="component" value="Unassembled WGS sequence"/>
</dbReference>
<evidence type="ECO:0000313" key="2">
    <source>
        <dbReference type="Proteomes" id="UP001482620"/>
    </source>
</evidence>
<comment type="caution">
    <text evidence="1">The sequence shown here is derived from an EMBL/GenBank/DDBJ whole genome shotgun (WGS) entry which is preliminary data.</text>
</comment>
<accession>A0ABV0UES6</accession>